<dbReference type="PANTHER" id="PTHR11937">
    <property type="entry name" value="ACTIN"/>
    <property type="match status" value="1"/>
</dbReference>
<evidence type="ECO:0000313" key="4">
    <source>
        <dbReference type="EMBL" id="GBE59668.1"/>
    </source>
</evidence>
<protein>
    <submittedName>
        <fullName evidence="4">Actin-related 6</fullName>
    </submittedName>
</protein>
<dbReference type="AlphaFoldDB" id="A0A2H6K9L1"/>
<sequence>MDAVAYAALPRVVLDNGSGSLKFSLASSKKPPTVIPNCIGQPKRRFTSQSFNSESSHSSSSDPYSHLDHGEAIGDVCHTLWEYFCLRPWADGLLYEPNRQRTIWNKIMGRPHIKINGVPANMLSIAPANAALCITEPNMSPGMCRQTLAELIFEDLGFSLAAIMSSQAASNWYYSVAKKSGSSTSSDAKVTSYPPIKSAPVSQPPDTACCLVVDCGFGSSHCVPFASGKPIQRAALRSGLAGSHLNAYLKNVSAIRTINLEFNELLVQHMKEEACYVSADFNMEMRAARQLRRIKGNTWLTHEYVLPTYGGKSKTHLHRHFNNHSVSAPPLLTPERRPIVEKLARGATLTSEDLEAIVPPPEEEEINGDETAEDQASGAQTNGHAQNALEAANIITEQATKEEKKATNHVVGLFNERFAIPEVLFSPQDLRLNECGIAELALRSIALAPTCLQRHLAENVLLTGGSTKFPGFTERFYSELRAMLPADWHLQIYSAEDRALTAFYGARLFARDDSAFLETAVTRNFYLEHGGIFPRR</sequence>
<evidence type="ECO:0000256" key="2">
    <source>
        <dbReference type="RuleBase" id="RU000487"/>
    </source>
</evidence>
<proteinExistence type="inferred from homology"/>
<dbReference type="CDD" id="cd10210">
    <property type="entry name" value="ASKHA_NBD_Arp6"/>
    <property type="match status" value="1"/>
</dbReference>
<dbReference type="Proteomes" id="UP000236319">
    <property type="component" value="Unassembled WGS sequence"/>
</dbReference>
<dbReference type="EMBL" id="BDSA01000001">
    <property type="protein sequence ID" value="GBE59668.1"/>
    <property type="molecule type" value="Genomic_DNA"/>
</dbReference>
<reference evidence="4 5" key="1">
    <citation type="journal article" date="2017" name="BMC Genomics">
        <title>Whole-genome assembly of Babesia ovata and comparative genomics between closely related pathogens.</title>
        <authorList>
            <person name="Yamagishi J."/>
            <person name="Asada M."/>
            <person name="Hakimi H."/>
            <person name="Tanaka T.Q."/>
            <person name="Sugimoto C."/>
            <person name="Kawazu S."/>
        </authorList>
    </citation>
    <scope>NUCLEOTIDE SEQUENCE [LARGE SCALE GENOMIC DNA]</scope>
    <source>
        <strain evidence="4 5">Miyake</strain>
    </source>
</reference>
<evidence type="ECO:0000256" key="3">
    <source>
        <dbReference type="SAM" id="MobiDB-lite"/>
    </source>
</evidence>
<feature type="compositionally biased region" description="Acidic residues" evidence="3">
    <location>
        <begin position="361"/>
        <end position="373"/>
    </location>
</feature>
<comment type="caution">
    <text evidence="4">The sequence shown here is derived from an EMBL/GenBank/DDBJ whole genome shotgun (WGS) entry which is preliminary data.</text>
</comment>
<name>A0A2H6K9L1_9APIC</name>
<dbReference type="InterPro" id="IPR043129">
    <property type="entry name" value="ATPase_NBD"/>
</dbReference>
<dbReference type="SMART" id="SM00268">
    <property type="entry name" value="ACTIN"/>
    <property type="match status" value="1"/>
</dbReference>
<gene>
    <name evidence="4" type="ORF">BOVATA_011610</name>
</gene>
<keyword evidence="5" id="KW-1185">Reference proteome</keyword>
<dbReference type="GeneID" id="39873438"/>
<evidence type="ECO:0000313" key="5">
    <source>
        <dbReference type="Proteomes" id="UP000236319"/>
    </source>
</evidence>
<dbReference type="VEuPathDB" id="PiroplasmaDB:BOVATA_011610"/>
<dbReference type="Pfam" id="PF00022">
    <property type="entry name" value="Actin"/>
    <property type="match status" value="2"/>
</dbReference>
<dbReference type="Gene3D" id="3.90.640.10">
    <property type="entry name" value="Actin, Chain A, domain 4"/>
    <property type="match status" value="1"/>
</dbReference>
<comment type="catalytic activity">
    <reaction evidence="1">
        <text>ATP + H2O = ADP + phosphate + H(+)</text>
        <dbReference type="Rhea" id="RHEA:13065"/>
        <dbReference type="ChEBI" id="CHEBI:15377"/>
        <dbReference type="ChEBI" id="CHEBI:15378"/>
        <dbReference type="ChEBI" id="CHEBI:30616"/>
        <dbReference type="ChEBI" id="CHEBI:43474"/>
        <dbReference type="ChEBI" id="CHEBI:456216"/>
    </reaction>
</comment>
<dbReference type="SUPFAM" id="SSF53067">
    <property type="entry name" value="Actin-like ATPase domain"/>
    <property type="match status" value="2"/>
</dbReference>
<feature type="region of interest" description="Disordered" evidence="3">
    <location>
        <begin position="356"/>
        <end position="382"/>
    </location>
</feature>
<accession>A0A2H6K9L1</accession>
<dbReference type="OrthoDB" id="6220758at2759"/>
<dbReference type="InterPro" id="IPR004000">
    <property type="entry name" value="Actin"/>
</dbReference>
<organism evidence="4 5">
    <name type="scientific">Babesia ovata</name>
    <dbReference type="NCBI Taxonomy" id="189622"/>
    <lineage>
        <taxon>Eukaryota</taxon>
        <taxon>Sar</taxon>
        <taxon>Alveolata</taxon>
        <taxon>Apicomplexa</taxon>
        <taxon>Aconoidasida</taxon>
        <taxon>Piroplasmida</taxon>
        <taxon>Babesiidae</taxon>
        <taxon>Babesia</taxon>
    </lineage>
</organism>
<comment type="similarity">
    <text evidence="2">Belongs to the actin family.</text>
</comment>
<dbReference type="RefSeq" id="XP_028865911.1">
    <property type="nucleotide sequence ID" value="XM_029010078.1"/>
</dbReference>
<dbReference type="Gene3D" id="3.30.420.40">
    <property type="match status" value="2"/>
</dbReference>
<evidence type="ECO:0000256" key="1">
    <source>
        <dbReference type="ARBA" id="ARBA00049360"/>
    </source>
</evidence>